<keyword evidence="6" id="KW-1185">Reference proteome</keyword>
<comment type="similarity">
    <text evidence="2">Belongs to the bacterial solute-binding protein SsuA/TauA family.</text>
</comment>
<dbReference type="EMBL" id="CAJQUM010000001">
    <property type="protein sequence ID" value="CAG4882776.1"/>
    <property type="molecule type" value="Genomic_DNA"/>
</dbReference>
<dbReference type="PANTHER" id="PTHR30024:SF47">
    <property type="entry name" value="TAURINE-BINDING PERIPLASMIC PROTEIN"/>
    <property type="match status" value="1"/>
</dbReference>
<reference evidence="5" key="1">
    <citation type="submission" date="2021-04" db="EMBL/GenBank/DDBJ databases">
        <authorList>
            <person name="Hornung B."/>
        </authorList>
    </citation>
    <scope>NUCLEOTIDE SEQUENCE</scope>
    <source>
        <strain evidence="5">G5G6</strain>
    </source>
</reference>
<feature type="domain" description="SsuA/THI5-like" evidence="4">
    <location>
        <begin position="21"/>
        <end position="224"/>
    </location>
</feature>
<dbReference type="Gene3D" id="3.40.190.10">
    <property type="entry name" value="Periplasmic binding protein-like II"/>
    <property type="match status" value="2"/>
</dbReference>
<comment type="subcellular location">
    <subcellularLocation>
        <location evidence="1">Periplasm</location>
    </subcellularLocation>
</comment>
<keyword evidence="3" id="KW-0732">Signal</keyword>
<dbReference type="InterPro" id="IPR015168">
    <property type="entry name" value="SsuA/THI5"/>
</dbReference>
<evidence type="ECO:0000313" key="5">
    <source>
        <dbReference type="EMBL" id="CAG4882776.1"/>
    </source>
</evidence>
<dbReference type="GO" id="GO:0042597">
    <property type="term" value="C:periplasmic space"/>
    <property type="evidence" value="ECO:0007669"/>
    <property type="project" value="UniProtKB-SubCell"/>
</dbReference>
<evidence type="ECO:0000256" key="1">
    <source>
        <dbReference type="ARBA" id="ARBA00004418"/>
    </source>
</evidence>
<dbReference type="AlphaFoldDB" id="A0A916J3L1"/>
<gene>
    <name evidence="5" type="ORF">GTOL_10658</name>
</gene>
<organism evidence="5 6">
    <name type="scientific">Georgfuchsia toluolica</name>
    <dbReference type="NCBI Taxonomy" id="424218"/>
    <lineage>
        <taxon>Bacteria</taxon>
        <taxon>Pseudomonadati</taxon>
        <taxon>Pseudomonadota</taxon>
        <taxon>Betaproteobacteria</taxon>
        <taxon>Nitrosomonadales</taxon>
        <taxon>Sterolibacteriaceae</taxon>
        <taxon>Georgfuchsia</taxon>
    </lineage>
</organism>
<dbReference type="PANTHER" id="PTHR30024">
    <property type="entry name" value="ALIPHATIC SULFONATES-BINDING PROTEIN-RELATED"/>
    <property type="match status" value="1"/>
</dbReference>
<evidence type="ECO:0000259" key="4">
    <source>
        <dbReference type="Pfam" id="PF09084"/>
    </source>
</evidence>
<evidence type="ECO:0000256" key="3">
    <source>
        <dbReference type="ARBA" id="ARBA00022729"/>
    </source>
</evidence>
<comment type="caution">
    <text evidence="5">The sequence shown here is derived from an EMBL/GenBank/DDBJ whole genome shotgun (WGS) entry which is preliminary data.</text>
</comment>
<accession>A0A916J3L1</accession>
<dbReference type="Pfam" id="PF09084">
    <property type="entry name" value="NMT1"/>
    <property type="match status" value="1"/>
</dbReference>
<evidence type="ECO:0000313" key="6">
    <source>
        <dbReference type="Proteomes" id="UP000742786"/>
    </source>
</evidence>
<evidence type="ECO:0000256" key="2">
    <source>
        <dbReference type="ARBA" id="ARBA00010742"/>
    </source>
</evidence>
<name>A0A916J3L1_9PROT</name>
<sequence>MAAANKQLWVAVISDGFPLWPLHVARSVGLFEAERLDVDVTVTSSSVKQMNSLVQGEFDIGIQLPDHVVRAVGRGSDLFAFMAPVHAPDISLIVEPDVRSLGDLRQRTIAVDGARSGYALLLRKLLRGQGVGDAECRLVEFGGTRERLDALIAGRADAAFINPPFDEQLLAKGFVRLTSTLEAFPDYPGPVAAARRSWACDHEDLLVRFVHAYRNAFEWLANPEHREAAIGIACARLPVDPESASAAWADLAAKPEPMLSVAGMQQVIDVVWDSDGLPPPKPAAEKFIDLRYLD</sequence>
<dbReference type="SUPFAM" id="SSF53850">
    <property type="entry name" value="Periplasmic binding protein-like II"/>
    <property type="match status" value="1"/>
</dbReference>
<protein>
    <recommendedName>
        <fullName evidence="4">SsuA/THI5-like domain-containing protein</fullName>
    </recommendedName>
</protein>
<dbReference type="Proteomes" id="UP000742786">
    <property type="component" value="Unassembled WGS sequence"/>
</dbReference>
<proteinExistence type="inferred from homology"/>